<dbReference type="InterPro" id="IPR000387">
    <property type="entry name" value="Tyr_Pase_dom"/>
</dbReference>
<dbReference type="PROSITE" id="PS50853">
    <property type="entry name" value="FN3"/>
    <property type="match status" value="7"/>
</dbReference>
<dbReference type="InterPro" id="IPR036116">
    <property type="entry name" value="FN3_sf"/>
</dbReference>
<feature type="domain" description="Tyrosine specific protein phosphatases" evidence="17">
    <location>
        <begin position="1508"/>
        <end position="1584"/>
    </location>
</feature>
<feature type="domain" description="Fibronectin type-III" evidence="18">
    <location>
        <begin position="100"/>
        <end position="188"/>
    </location>
</feature>
<dbReference type="PRINTS" id="PR00700">
    <property type="entry name" value="PRTYPHPHTASE"/>
</dbReference>
<dbReference type="PROSITE" id="PS00383">
    <property type="entry name" value="TYR_PHOSPHATASE_1"/>
    <property type="match status" value="1"/>
</dbReference>
<dbReference type="SUPFAM" id="SSF52799">
    <property type="entry name" value="(Phosphotyrosine protein) phosphatases II"/>
    <property type="match status" value="1"/>
</dbReference>
<accession>A0A671WD57</accession>
<keyword evidence="9 14" id="KW-0472">Membrane</keyword>
<evidence type="ECO:0000256" key="11">
    <source>
        <dbReference type="ARBA" id="ARBA00025789"/>
    </source>
</evidence>
<keyword evidence="6" id="KW-0378">Hydrolase</keyword>
<evidence type="ECO:0000259" key="17">
    <source>
        <dbReference type="PROSITE" id="PS50056"/>
    </source>
</evidence>
<dbReference type="SMART" id="SM00060">
    <property type="entry name" value="FN3"/>
    <property type="match status" value="12"/>
</dbReference>
<dbReference type="GO" id="GO:0016020">
    <property type="term" value="C:membrane"/>
    <property type="evidence" value="ECO:0007669"/>
    <property type="project" value="UniProtKB-SubCell"/>
</dbReference>
<evidence type="ECO:0000256" key="1">
    <source>
        <dbReference type="ARBA" id="ARBA00004479"/>
    </source>
</evidence>
<dbReference type="InterPro" id="IPR041201">
    <property type="entry name" value="PTPRJ_TM"/>
</dbReference>
<dbReference type="InterPro" id="IPR003595">
    <property type="entry name" value="Tyr_Pase_cat"/>
</dbReference>
<keyword evidence="3 14" id="KW-0812">Transmembrane</keyword>
<feature type="domain" description="Fibronectin type-III" evidence="18">
    <location>
        <begin position="997"/>
        <end position="1088"/>
    </location>
</feature>
<feature type="region of interest" description="Disordered" evidence="13">
    <location>
        <begin position="1070"/>
        <end position="1099"/>
    </location>
</feature>
<evidence type="ECO:0000256" key="9">
    <source>
        <dbReference type="ARBA" id="ARBA00023136"/>
    </source>
</evidence>
<dbReference type="InterPro" id="IPR003961">
    <property type="entry name" value="FN3_dom"/>
</dbReference>
<dbReference type="SUPFAM" id="SSF49265">
    <property type="entry name" value="Fibronectin type III"/>
    <property type="match status" value="11"/>
</dbReference>
<dbReference type="PANTHER" id="PTHR46957">
    <property type="entry name" value="CYTOKINE RECEPTOR"/>
    <property type="match status" value="1"/>
</dbReference>
<dbReference type="Pfam" id="PF18861">
    <property type="entry name" value="PTP_tm"/>
    <property type="match status" value="1"/>
</dbReference>
<dbReference type="Gene3D" id="2.60.40.10">
    <property type="entry name" value="Immunoglobulins"/>
    <property type="match status" value="11"/>
</dbReference>
<dbReference type="GO" id="GO:0001525">
    <property type="term" value="P:angiogenesis"/>
    <property type="evidence" value="ECO:0007669"/>
    <property type="project" value="TreeGrafter"/>
</dbReference>
<feature type="signal peptide" evidence="15">
    <location>
        <begin position="1"/>
        <end position="15"/>
    </location>
</feature>
<dbReference type="Pfam" id="PF00102">
    <property type="entry name" value="Y_phosphatase"/>
    <property type="match status" value="1"/>
</dbReference>
<evidence type="ECO:0000256" key="5">
    <source>
        <dbReference type="ARBA" id="ARBA00022737"/>
    </source>
</evidence>
<dbReference type="FunFam" id="3.90.190.10:FF:000009">
    <property type="entry name" value="Receptor-type tyrosine-protein phosphatase beta"/>
    <property type="match status" value="1"/>
</dbReference>
<dbReference type="InterPro" id="IPR029021">
    <property type="entry name" value="Prot-tyrosine_phosphatase-like"/>
</dbReference>
<keyword evidence="8 14" id="KW-1133">Transmembrane helix</keyword>
<evidence type="ECO:0000256" key="12">
    <source>
        <dbReference type="ARBA" id="ARBA00051722"/>
    </source>
</evidence>
<evidence type="ECO:0000256" key="15">
    <source>
        <dbReference type="SAM" id="SignalP"/>
    </source>
</evidence>
<sequence length="1631" mass="178708">MCVLLSVCVCVCVSSEPSAVSGLAVTSRTSTSLGLSWLAGPGRTQRFRLQLWDCSGASTLESTATQDKLIGLSPGRLYNVTMVTEAGGLQNSETIQARTVPAAVSNVTADNNSTCLSLSWQQPEGDLDSLVVTISTNDTSRWEMMLPPNTTEVTIDQLTPGSAYQVVVTSRSGELTNQSEVTARTAPAVASFLSMSSSSSGGLFLSWTPPAGLWESYGLFLFDGSQQLVNTTLDREAVNYSFPGTRLTPGRLYRAVLRVESGGLMAESSCDGATAPAPVSDLHIRHADETSLSAMWSHAPSGSRDDYFLTIRHGEMKNISSLISNMRECTFNVLTPGRLYTITVTTRSWSLNASVSVEGRTAPATVTEVTVSNGGSSDALHVSWRPAVGVVDSYQVSLKAGNRIIHMLPVSRSSPPECSFSSLVAGQLYSVVIVTRSGDLENATTVSWHQAAGVLDRYVVLIRYNNSVLQNRSVSAGHNECDFSSLTPGRLYTVTVETWSGDLVSSVSTHGSTFPAAVGNLRLDNAGTGDLTVTWSPAPGDVDHYEVTLHFNDTRVFPPETLSSKARRYRLTSLTPGRLYKIVVSTFSGKNQKAQFTEGRTVPSAVGNLHLVPQPGRTDSVGGLLVSWTPGEGDMDMYMVSLSTTVSPPTRPVPKHVSSLDFLNLIPGHAYTVTIQSLSGKLNNSNTATGRTAPARVTALQADNDHTTHSLTVSWERPVGVYDGYSLQLLDEAGAIVANRSVSVGNQSERLEGLTSGKWYRVRVVTLSGGVPSVEVTAEGQTRPAAVSNLTVTAANTSSLSFYWRPSDGHVDIYDLTLYSVAEATANHRQDAAGSRKEHHQVGLTCFYVLLYDVSGNTLGAQTLGAEHTSHMFTGLTPGRLYRAEVITHSGELSNNVSALGRTAPERPTDLSVKQGPTNDTIELSWWGPASGDYDNFSLQWTPPDRLSVTQVDLTSRVLGGMFPGRAYNFTVATISGGGARGGPTVTSQPIQRNVRTSRSIHCFPRSSSSLSCSWSPPLSDYDSYEVECRRHDDGELTSALKLAGGVTAVTLDHLEAYRKYSVTVRVSSAGQTSPPATHTTVTMIDRPPVPPPSVRVSERSSKVTPSSILFRFNCSWFSDANGAVRFFTVVVAESDGTTNEVLQPEQRHPLPSYRDYINNSSIRAYQTAYFASRCPPDADTFVNLGAGGDRLGGTCDRYHDDDLYLSNSYGGFCDGPLKAKTSYRLSVRAFTRLFDENNRESAEPLFTDTYLSSPLRTHAEPLGGVVEGLSAGMFLIGMLVAVVSLLVYRQRLRKVAVQENPVVRMSMWKEVPASGLYMGVRRLKTLKNFIRLNFSVQDLKDVGRNQTMDVARLPENRGKNRYNNILPYDSTRLKLSYLEDDPCSDYINASYIPGNNFRREYIATQGPLPGTKDDFWRMVWEHGVHNVVMVTQCVEKGRVKCDQYWPADREPLYYGDLVIQMLSESVLPEWTIREFKITSESNVSYPRVLRHFHYTVWPDHGVPESTQSLIQFVRTVRDYVDRSPSTGATVVHCSAGVGRTGTFIALDRVLQQLDSKGTIDLYGCVFDLRLHRQHMVQTECQYAFLHQCVRDVLRARKHRSEQENPLYPIYENFNPEYCRGETHNHAQHLC</sequence>
<feature type="transmembrane region" description="Helical" evidence="14">
    <location>
        <begin position="1269"/>
        <end position="1289"/>
    </location>
</feature>
<keyword evidence="7" id="KW-0904">Protein phosphatase</keyword>
<keyword evidence="20" id="KW-1185">Reference proteome</keyword>
<dbReference type="PANTHER" id="PTHR46957:SF2">
    <property type="entry name" value="RECEPTOR-TYPE TYROSINE-PROTEIN PHOSPHATASE BETA"/>
    <property type="match status" value="1"/>
</dbReference>
<evidence type="ECO:0000259" key="16">
    <source>
        <dbReference type="PROSITE" id="PS50055"/>
    </source>
</evidence>
<feature type="domain" description="Fibronectin type-III" evidence="18">
    <location>
        <begin position="365"/>
        <end position="454"/>
    </location>
</feature>
<dbReference type="CDD" id="cd00063">
    <property type="entry name" value="FN3"/>
    <property type="match status" value="7"/>
</dbReference>
<comment type="subcellular location">
    <subcellularLocation>
        <location evidence="1">Membrane</location>
        <topology evidence="1">Single-pass type I membrane protein</topology>
    </subcellularLocation>
</comment>
<dbReference type="GO" id="GO:0004725">
    <property type="term" value="F:protein tyrosine phosphatase activity"/>
    <property type="evidence" value="ECO:0007669"/>
    <property type="project" value="UniProtKB-EC"/>
</dbReference>
<feature type="domain" description="Tyrosine-protein phosphatase" evidence="16">
    <location>
        <begin position="1326"/>
        <end position="1593"/>
    </location>
</feature>
<evidence type="ECO:0000256" key="14">
    <source>
        <dbReference type="SAM" id="Phobius"/>
    </source>
</evidence>
<reference evidence="19" key="2">
    <citation type="submission" date="2025-08" db="UniProtKB">
        <authorList>
            <consortium name="Ensembl"/>
        </authorList>
    </citation>
    <scope>IDENTIFICATION</scope>
</reference>
<evidence type="ECO:0000259" key="18">
    <source>
        <dbReference type="PROSITE" id="PS50853"/>
    </source>
</evidence>
<proteinExistence type="inferred from homology"/>
<dbReference type="PROSITE" id="PS50055">
    <property type="entry name" value="TYR_PHOSPHATASE_PTP"/>
    <property type="match status" value="1"/>
</dbReference>
<dbReference type="InterPro" id="IPR013783">
    <property type="entry name" value="Ig-like_fold"/>
</dbReference>
<feature type="domain" description="Fibronectin type-III" evidence="18">
    <location>
        <begin position="907"/>
        <end position="996"/>
    </location>
</feature>
<evidence type="ECO:0000256" key="13">
    <source>
        <dbReference type="SAM" id="MobiDB-lite"/>
    </source>
</evidence>
<dbReference type="PROSITE" id="PS50056">
    <property type="entry name" value="TYR_PHOSPHATASE_2"/>
    <property type="match status" value="1"/>
</dbReference>
<dbReference type="Pfam" id="PF00041">
    <property type="entry name" value="fn3"/>
    <property type="match status" value="11"/>
</dbReference>
<evidence type="ECO:0000256" key="10">
    <source>
        <dbReference type="ARBA" id="ARBA00023180"/>
    </source>
</evidence>
<evidence type="ECO:0000256" key="8">
    <source>
        <dbReference type="ARBA" id="ARBA00022989"/>
    </source>
</evidence>
<dbReference type="InterPro" id="IPR050713">
    <property type="entry name" value="RTP_Phos/Ushers"/>
</dbReference>
<dbReference type="SMART" id="SM00194">
    <property type="entry name" value="PTPc"/>
    <property type="match status" value="1"/>
</dbReference>
<organism evidence="19 20">
    <name type="scientific">Sparus aurata</name>
    <name type="common">Gilthead sea bream</name>
    <dbReference type="NCBI Taxonomy" id="8175"/>
    <lineage>
        <taxon>Eukaryota</taxon>
        <taxon>Metazoa</taxon>
        <taxon>Chordata</taxon>
        <taxon>Craniata</taxon>
        <taxon>Vertebrata</taxon>
        <taxon>Euteleostomi</taxon>
        <taxon>Actinopterygii</taxon>
        <taxon>Neopterygii</taxon>
        <taxon>Teleostei</taxon>
        <taxon>Neoteleostei</taxon>
        <taxon>Acanthomorphata</taxon>
        <taxon>Eupercaria</taxon>
        <taxon>Spariformes</taxon>
        <taxon>Sparidae</taxon>
        <taxon>Sparus</taxon>
    </lineage>
</organism>
<keyword evidence="10" id="KW-0325">Glycoprotein</keyword>
<evidence type="ECO:0000256" key="4">
    <source>
        <dbReference type="ARBA" id="ARBA00022729"/>
    </source>
</evidence>
<dbReference type="FunFam" id="2.60.40.10:FF:000369">
    <property type="entry name" value="Protein tyrosine phosphatase, receptor type B"/>
    <property type="match status" value="6"/>
</dbReference>
<reference evidence="19" key="3">
    <citation type="submission" date="2025-09" db="UniProtKB">
        <authorList>
            <consortium name="Ensembl"/>
        </authorList>
    </citation>
    <scope>IDENTIFICATION</scope>
</reference>
<keyword evidence="5" id="KW-0677">Repeat</keyword>
<dbReference type="SMART" id="SM00404">
    <property type="entry name" value="PTPc_motif"/>
    <property type="match status" value="1"/>
</dbReference>
<evidence type="ECO:0000256" key="6">
    <source>
        <dbReference type="ARBA" id="ARBA00022801"/>
    </source>
</evidence>
<comment type="catalytic activity">
    <reaction evidence="12">
        <text>O-phospho-L-tyrosyl-[protein] + H2O = L-tyrosyl-[protein] + phosphate</text>
        <dbReference type="Rhea" id="RHEA:10684"/>
        <dbReference type="Rhea" id="RHEA-COMP:10136"/>
        <dbReference type="Rhea" id="RHEA-COMP:20101"/>
        <dbReference type="ChEBI" id="CHEBI:15377"/>
        <dbReference type="ChEBI" id="CHEBI:43474"/>
        <dbReference type="ChEBI" id="CHEBI:46858"/>
        <dbReference type="ChEBI" id="CHEBI:61978"/>
        <dbReference type="EC" id="3.1.3.48"/>
    </reaction>
</comment>
<dbReference type="InterPro" id="IPR016130">
    <property type="entry name" value="Tyr_Pase_AS"/>
</dbReference>
<reference evidence="19" key="1">
    <citation type="submission" date="2021-04" db="EMBL/GenBank/DDBJ databases">
        <authorList>
            <consortium name="Wellcome Sanger Institute Data Sharing"/>
        </authorList>
    </citation>
    <scope>NUCLEOTIDE SEQUENCE [LARGE SCALE GENOMIC DNA]</scope>
</reference>
<dbReference type="InterPro" id="IPR000242">
    <property type="entry name" value="PTP_cat"/>
</dbReference>
<evidence type="ECO:0000256" key="7">
    <source>
        <dbReference type="ARBA" id="ARBA00022912"/>
    </source>
</evidence>
<feature type="domain" description="Fibronectin type-III" evidence="18">
    <location>
        <begin position="278"/>
        <end position="364"/>
    </location>
</feature>
<feature type="domain" description="Fibronectin type-III" evidence="18">
    <location>
        <begin position="517"/>
        <end position="607"/>
    </location>
</feature>
<dbReference type="GO" id="GO:0045296">
    <property type="term" value="F:cadherin binding"/>
    <property type="evidence" value="ECO:0007669"/>
    <property type="project" value="TreeGrafter"/>
</dbReference>
<protein>
    <recommendedName>
        <fullName evidence="2">protein-tyrosine-phosphatase</fullName>
        <ecNumber evidence="2">3.1.3.48</ecNumber>
    </recommendedName>
</protein>
<dbReference type="Proteomes" id="UP000472265">
    <property type="component" value="Chromosome 14"/>
</dbReference>
<keyword evidence="4 15" id="KW-0732">Signal</keyword>
<name>A0A671WD57_SPAAU</name>
<evidence type="ECO:0000256" key="3">
    <source>
        <dbReference type="ARBA" id="ARBA00022692"/>
    </source>
</evidence>
<feature type="domain" description="Fibronectin type-III" evidence="18">
    <location>
        <begin position="693"/>
        <end position="785"/>
    </location>
</feature>
<dbReference type="Gene3D" id="3.90.190.10">
    <property type="entry name" value="Protein tyrosine phosphatase superfamily"/>
    <property type="match status" value="1"/>
</dbReference>
<dbReference type="EC" id="3.1.3.48" evidence="2"/>
<dbReference type="GeneTree" id="ENSGT00940000156088"/>
<evidence type="ECO:0000256" key="2">
    <source>
        <dbReference type="ARBA" id="ARBA00013064"/>
    </source>
</evidence>
<feature type="chain" id="PRO_5025439668" description="protein-tyrosine-phosphatase" evidence="15">
    <location>
        <begin position="16"/>
        <end position="1631"/>
    </location>
</feature>
<gene>
    <name evidence="19" type="primary">PTPRB</name>
</gene>
<dbReference type="Ensembl" id="ENSSAUT00010038927.1">
    <property type="protein sequence ID" value="ENSSAUP00010036978.1"/>
    <property type="gene ID" value="ENSSAUG00010015577.1"/>
</dbReference>
<evidence type="ECO:0000313" key="20">
    <source>
        <dbReference type="Proteomes" id="UP000472265"/>
    </source>
</evidence>
<comment type="similarity">
    <text evidence="11">Belongs to the protein-tyrosine phosphatase family. Receptor class 3 subfamily.</text>
</comment>
<evidence type="ECO:0000313" key="19">
    <source>
        <dbReference type="Ensembl" id="ENSSAUP00010036978.1"/>
    </source>
</evidence>
<dbReference type="GO" id="GO:0043235">
    <property type="term" value="C:receptor complex"/>
    <property type="evidence" value="ECO:0007669"/>
    <property type="project" value="TreeGrafter"/>
</dbReference>
<feature type="compositionally biased region" description="Polar residues" evidence="13">
    <location>
        <begin position="1070"/>
        <end position="1083"/>
    </location>
</feature>